<name>A0AA37SR72_9BACT</name>
<organism evidence="5 6">
    <name type="scientific">Portibacter lacus</name>
    <dbReference type="NCBI Taxonomy" id="1099794"/>
    <lineage>
        <taxon>Bacteria</taxon>
        <taxon>Pseudomonadati</taxon>
        <taxon>Bacteroidota</taxon>
        <taxon>Saprospiria</taxon>
        <taxon>Saprospirales</taxon>
        <taxon>Haliscomenobacteraceae</taxon>
        <taxon>Portibacter</taxon>
    </lineage>
</organism>
<sequence length="424" mass="48628">MNFRLISIIIGFVWSLSVYSQPKVNYDEKAIKPYVLPELLVLSNGQEVKSVEEWEHKRREEIFDLFKSEVYGRIPDLDLKPTSEEIIEQSDMALNNSAIREQISMVFSSGEREITINILVYLPKNIESPPVFVGYNFYGNQTTTTDQHVIFTDSWVRNNTDYGIVENRATEESRGKRNSRWPIQKIIDEGFGIATIYYGDVDPDKNDFSDGIHPFFYEEGMSKPKTDEWGSISAWAWGYSKVLDYLKTDRLLTDSKFIVFGHSRLGKTSLWAGALDTRFDIVISNDSGSGGAALFKRKFGETAAIINANFPHWFNANFKKYSNNEDALSIDQHMLVALVAPRPVYIASAEEDKWADPKGEYLSGYHASPVYNLYGKKGLPELEFPETNESIHNSIGYHVRTGKHDVTDYDWDQFIKFAKKHFNY</sequence>
<evidence type="ECO:0000313" key="5">
    <source>
        <dbReference type="EMBL" id="GLR18259.1"/>
    </source>
</evidence>
<reference evidence="5" key="1">
    <citation type="journal article" date="2014" name="Int. J. Syst. Evol. Microbiol.">
        <title>Complete genome sequence of Corynebacterium casei LMG S-19264T (=DSM 44701T), isolated from a smear-ripened cheese.</title>
        <authorList>
            <consortium name="US DOE Joint Genome Institute (JGI-PGF)"/>
            <person name="Walter F."/>
            <person name="Albersmeier A."/>
            <person name="Kalinowski J."/>
            <person name="Ruckert C."/>
        </authorList>
    </citation>
    <scope>NUCLEOTIDE SEQUENCE</scope>
    <source>
        <strain evidence="5">NBRC 108769</strain>
    </source>
</reference>
<reference evidence="5" key="2">
    <citation type="submission" date="2023-01" db="EMBL/GenBank/DDBJ databases">
        <title>Draft genome sequence of Portibacter lacus strain NBRC 108769.</title>
        <authorList>
            <person name="Sun Q."/>
            <person name="Mori K."/>
        </authorList>
    </citation>
    <scope>NUCLEOTIDE SEQUENCE</scope>
    <source>
        <strain evidence="5">NBRC 108769</strain>
    </source>
</reference>
<dbReference type="EMBL" id="BSOH01000020">
    <property type="protein sequence ID" value="GLR18259.1"/>
    <property type="molecule type" value="Genomic_DNA"/>
</dbReference>
<gene>
    <name evidence="5" type="ORF">GCM10007940_28750</name>
</gene>
<keyword evidence="3" id="KW-0378">Hydrolase</keyword>
<keyword evidence="1" id="KW-0719">Serine esterase</keyword>
<dbReference type="RefSeq" id="WP_235293624.1">
    <property type="nucleotide sequence ID" value="NZ_BSOH01000020.1"/>
</dbReference>
<evidence type="ECO:0000256" key="3">
    <source>
        <dbReference type="ARBA" id="ARBA00022801"/>
    </source>
</evidence>
<dbReference type="Proteomes" id="UP001156666">
    <property type="component" value="Unassembled WGS sequence"/>
</dbReference>
<dbReference type="InterPro" id="IPR054579">
    <property type="entry name" value="GCE-like_dom"/>
</dbReference>
<dbReference type="GO" id="GO:0052689">
    <property type="term" value="F:carboxylic ester hydrolase activity"/>
    <property type="evidence" value="ECO:0007669"/>
    <property type="project" value="UniProtKB-KW"/>
</dbReference>
<dbReference type="Pfam" id="PF22244">
    <property type="entry name" value="GCE_fung"/>
    <property type="match status" value="1"/>
</dbReference>
<comment type="caution">
    <text evidence="5">The sequence shown here is derived from an EMBL/GenBank/DDBJ whole genome shotgun (WGS) entry which is preliminary data.</text>
</comment>
<dbReference type="InterPro" id="IPR029058">
    <property type="entry name" value="AB_hydrolase_fold"/>
</dbReference>
<protein>
    <submittedName>
        <fullName evidence="5">Acetylxylan esterase</fullName>
    </submittedName>
</protein>
<evidence type="ECO:0000259" key="4">
    <source>
        <dbReference type="Pfam" id="PF22244"/>
    </source>
</evidence>
<dbReference type="AlphaFoldDB" id="A0AA37SR72"/>
<evidence type="ECO:0000256" key="1">
    <source>
        <dbReference type="ARBA" id="ARBA00022487"/>
    </source>
</evidence>
<keyword evidence="2" id="KW-0732">Signal</keyword>
<dbReference type="Gene3D" id="3.40.50.1820">
    <property type="entry name" value="alpha/beta hydrolase"/>
    <property type="match status" value="1"/>
</dbReference>
<keyword evidence="6" id="KW-1185">Reference proteome</keyword>
<dbReference type="SUPFAM" id="SSF53474">
    <property type="entry name" value="alpha/beta-Hydrolases"/>
    <property type="match status" value="1"/>
</dbReference>
<evidence type="ECO:0000256" key="2">
    <source>
        <dbReference type="ARBA" id="ARBA00022729"/>
    </source>
</evidence>
<proteinExistence type="predicted"/>
<evidence type="ECO:0000313" key="6">
    <source>
        <dbReference type="Proteomes" id="UP001156666"/>
    </source>
</evidence>
<feature type="domain" description="4-O-methyl-glucuronoyl methylesterase-like" evidence="4">
    <location>
        <begin position="225"/>
        <end position="375"/>
    </location>
</feature>
<accession>A0AA37SR72</accession>